<reference evidence="1 2" key="1">
    <citation type="submission" date="2018-03" db="EMBL/GenBank/DDBJ databases">
        <title>Whole genome sequencing of Histamine producing bacteria.</title>
        <authorList>
            <person name="Butler K."/>
        </authorList>
    </citation>
    <scope>NUCLEOTIDE SEQUENCE [LARGE SCALE GENOMIC DNA]</scope>
    <source>
        <strain evidence="1 2">JCM 13586</strain>
    </source>
</reference>
<dbReference type="AlphaFoldDB" id="A0A2T3J4I7"/>
<keyword evidence="2" id="KW-1185">Reference proteome</keyword>
<dbReference type="Proteomes" id="UP000241222">
    <property type="component" value="Unassembled WGS sequence"/>
</dbReference>
<dbReference type="RefSeq" id="WP_107347569.1">
    <property type="nucleotide sequence ID" value="NZ_PYMH01000001.1"/>
</dbReference>
<evidence type="ECO:0000313" key="2">
    <source>
        <dbReference type="Proteomes" id="UP000241222"/>
    </source>
</evidence>
<comment type="caution">
    <text evidence="1">The sequence shown here is derived from an EMBL/GenBank/DDBJ whole genome shotgun (WGS) entry which is preliminary data.</text>
</comment>
<name>A0A2T3J4I7_9GAMM</name>
<sequence length="109" mass="12222">MTNRKDTDGEIILTPKEQKKAKELLNSYGADPLGALATILGDYQTRLEAGERLSAEELEHMEKLALKLLPYQHSREAVIQRKEEAKPMDEDSGIVKDSALDNILTDLEN</sequence>
<proteinExistence type="predicted"/>
<gene>
    <name evidence="1" type="ORF">C9I99_04230</name>
</gene>
<protein>
    <submittedName>
        <fullName evidence="1">Uncharacterized protein</fullName>
    </submittedName>
</protein>
<accession>A0A2T3J4I7</accession>
<evidence type="ECO:0000313" key="1">
    <source>
        <dbReference type="EMBL" id="PSU36215.1"/>
    </source>
</evidence>
<organism evidence="1 2">
    <name type="scientific">Photobacterium lutimaris</name>
    <dbReference type="NCBI Taxonomy" id="388278"/>
    <lineage>
        <taxon>Bacteria</taxon>
        <taxon>Pseudomonadati</taxon>
        <taxon>Pseudomonadota</taxon>
        <taxon>Gammaproteobacteria</taxon>
        <taxon>Vibrionales</taxon>
        <taxon>Vibrionaceae</taxon>
        <taxon>Photobacterium</taxon>
    </lineage>
</organism>
<dbReference type="EMBL" id="PYMH01000001">
    <property type="protein sequence ID" value="PSU36215.1"/>
    <property type="molecule type" value="Genomic_DNA"/>
</dbReference>